<keyword evidence="2" id="KW-0430">Lectin</keyword>
<dbReference type="Pfam" id="PF01419">
    <property type="entry name" value="Jacalin"/>
    <property type="match status" value="1"/>
</dbReference>
<gene>
    <name evidence="4" type="ORF">K7X08_011893</name>
</gene>
<name>A0A9Q1LD28_9SOLA</name>
<evidence type="ECO:0000259" key="3">
    <source>
        <dbReference type="PROSITE" id="PS51752"/>
    </source>
</evidence>
<accession>A0A9Q1LD28</accession>
<dbReference type="InterPro" id="IPR001229">
    <property type="entry name" value="Jacalin-like_lectin_dom"/>
</dbReference>
<sequence>MVGVQRIVKDPAPYGPGSWGGEGGKPWDDGVFTVIKQIILIQSSEAICFIEIEYDRNGPSVWSVRHGANVGKFTNRVKLQYPHEVLTCITGFYGPISKDMGLKVIKSLTFHTTRRKFGPFGEELGTYFTSSTTEGKVVGWEEWNVFGCNWSAYATLVGQSENLKAFSYENVPLKIDILLF</sequence>
<proteinExistence type="inferred from homology"/>
<dbReference type="InterPro" id="IPR036404">
    <property type="entry name" value="Jacalin-like_lectin_dom_sf"/>
</dbReference>
<dbReference type="Gene3D" id="2.100.10.30">
    <property type="entry name" value="Jacalin-like lectin domain"/>
    <property type="match status" value="1"/>
</dbReference>
<evidence type="ECO:0000256" key="2">
    <source>
        <dbReference type="ARBA" id="ARBA00022734"/>
    </source>
</evidence>
<dbReference type="OrthoDB" id="4325201at2759"/>
<evidence type="ECO:0000313" key="5">
    <source>
        <dbReference type="Proteomes" id="UP001152561"/>
    </source>
</evidence>
<comment type="caution">
    <text evidence="4">The sequence shown here is derived from an EMBL/GenBank/DDBJ whole genome shotgun (WGS) entry which is preliminary data.</text>
</comment>
<dbReference type="PANTHER" id="PTHR47293:SF68">
    <property type="entry name" value="JACALIN-RELATED LECTIN 3"/>
    <property type="match status" value="1"/>
</dbReference>
<dbReference type="InterPro" id="IPR033734">
    <property type="entry name" value="Jacalin-like_lectin_dom_plant"/>
</dbReference>
<organism evidence="4 5">
    <name type="scientific">Anisodus acutangulus</name>
    <dbReference type="NCBI Taxonomy" id="402998"/>
    <lineage>
        <taxon>Eukaryota</taxon>
        <taxon>Viridiplantae</taxon>
        <taxon>Streptophyta</taxon>
        <taxon>Embryophyta</taxon>
        <taxon>Tracheophyta</taxon>
        <taxon>Spermatophyta</taxon>
        <taxon>Magnoliopsida</taxon>
        <taxon>eudicotyledons</taxon>
        <taxon>Gunneridae</taxon>
        <taxon>Pentapetalae</taxon>
        <taxon>asterids</taxon>
        <taxon>lamiids</taxon>
        <taxon>Solanales</taxon>
        <taxon>Solanaceae</taxon>
        <taxon>Solanoideae</taxon>
        <taxon>Hyoscyameae</taxon>
        <taxon>Anisodus</taxon>
    </lineage>
</organism>
<dbReference type="Proteomes" id="UP001152561">
    <property type="component" value="Unassembled WGS sequence"/>
</dbReference>
<dbReference type="EMBL" id="JAJAGQ010000020">
    <property type="protein sequence ID" value="KAJ8531970.1"/>
    <property type="molecule type" value="Genomic_DNA"/>
</dbReference>
<evidence type="ECO:0000313" key="4">
    <source>
        <dbReference type="EMBL" id="KAJ8531970.1"/>
    </source>
</evidence>
<dbReference type="CDD" id="cd09612">
    <property type="entry name" value="Jacalin"/>
    <property type="match status" value="1"/>
</dbReference>
<dbReference type="SMART" id="SM00915">
    <property type="entry name" value="Jacalin"/>
    <property type="match status" value="1"/>
</dbReference>
<dbReference type="PANTHER" id="PTHR47293">
    <property type="entry name" value="JACALIN-RELATED LECTIN 3"/>
    <property type="match status" value="1"/>
</dbReference>
<comment type="similarity">
    <text evidence="1">Belongs to the jacalin lectin family.</text>
</comment>
<reference evidence="5" key="1">
    <citation type="journal article" date="2023" name="Proc. Natl. Acad. Sci. U.S.A.">
        <title>Genomic and structural basis for evolution of tropane alkaloid biosynthesis.</title>
        <authorList>
            <person name="Wanga Y.-J."/>
            <person name="Taina T."/>
            <person name="Yua J.-Y."/>
            <person name="Lia J."/>
            <person name="Xua B."/>
            <person name="Chenc J."/>
            <person name="D'Auriad J.C."/>
            <person name="Huanga J.-P."/>
            <person name="Huanga S.-X."/>
        </authorList>
    </citation>
    <scope>NUCLEOTIDE SEQUENCE [LARGE SCALE GENOMIC DNA]</scope>
    <source>
        <strain evidence="5">cv. KIB-2019</strain>
    </source>
</reference>
<dbReference type="PROSITE" id="PS51752">
    <property type="entry name" value="JACALIN_LECTIN"/>
    <property type="match status" value="1"/>
</dbReference>
<dbReference type="SUPFAM" id="SSF51101">
    <property type="entry name" value="Mannose-binding lectins"/>
    <property type="match status" value="1"/>
</dbReference>
<keyword evidence="5" id="KW-1185">Reference proteome</keyword>
<dbReference type="AlphaFoldDB" id="A0A9Q1LD28"/>
<protein>
    <recommendedName>
        <fullName evidence="3">Jacalin-type lectin domain-containing protein</fullName>
    </recommendedName>
</protein>
<evidence type="ECO:0000256" key="1">
    <source>
        <dbReference type="ARBA" id="ARBA00006568"/>
    </source>
</evidence>
<dbReference type="GO" id="GO:0030246">
    <property type="term" value="F:carbohydrate binding"/>
    <property type="evidence" value="ECO:0007669"/>
    <property type="project" value="UniProtKB-KW"/>
</dbReference>
<feature type="domain" description="Jacalin-type lectin" evidence="3">
    <location>
        <begin position="13"/>
        <end position="159"/>
    </location>
</feature>